<comment type="caution">
    <text evidence="1">The sequence shown here is derived from an EMBL/GenBank/DDBJ whole genome shotgun (WGS) entry which is preliminary data.</text>
</comment>
<name>A0A699S341_TANCI</name>
<reference evidence="1" key="1">
    <citation type="journal article" date="2019" name="Sci. Rep.">
        <title>Draft genome of Tanacetum cinerariifolium, the natural source of mosquito coil.</title>
        <authorList>
            <person name="Yamashiro T."/>
            <person name="Shiraishi A."/>
            <person name="Satake H."/>
            <person name="Nakayama K."/>
        </authorList>
    </citation>
    <scope>NUCLEOTIDE SEQUENCE</scope>
</reference>
<sequence>MDSNLNKLLRYRQCEFSDGGVIVVEDDPDIIHFYNSSDLLLSTSLNDLYNATLHTDGQSTEVDVPPDIIIDVVDEDDDITD</sequence>
<organism evidence="1">
    <name type="scientific">Tanacetum cinerariifolium</name>
    <name type="common">Dalmatian daisy</name>
    <name type="synonym">Chrysanthemum cinerariifolium</name>
    <dbReference type="NCBI Taxonomy" id="118510"/>
    <lineage>
        <taxon>Eukaryota</taxon>
        <taxon>Viridiplantae</taxon>
        <taxon>Streptophyta</taxon>
        <taxon>Embryophyta</taxon>
        <taxon>Tracheophyta</taxon>
        <taxon>Spermatophyta</taxon>
        <taxon>Magnoliopsida</taxon>
        <taxon>eudicotyledons</taxon>
        <taxon>Gunneridae</taxon>
        <taxon>Pentapetalae</taxon>
        <taxon>asterids</taxon>
        <taxon>campanulids</taxon>
        <taxon>Asterales</taxon>
        <taxon>Asteraceae</taxon>
        <taxon>Asteroideae</taxon>
        <taxon>Anthemideae</taxon>
        <taxon>Anthemidinae</taxon>
        <taxon>Tanacetum</taxon>
    </lineage>
</organism>
<accession>A0A699S341</accession>
<feature type="non-terminal residue" evidence="1">
    <location>
        <position position="81"/>
    </location>
</feature>
<dbReference type="EMBL" id="BKCJ011134257">
    <property type="protein sequence ID" value="GFC91876.1"/>
    <property type="molecule type" value="Genomic_DNA"/>
</dbReference>
<evidence type="ECO:0000313" key="1">
    <source>
        <dbReference type="EMBL" id="GFC91876.1"/>
    </source>
</evidence>
<dbReference type="AlphaFoldDB" id="A0A699S341"/>
<gene>
    <name evidence="1" type="ORF">Tci_863846</name>
</gene>
<protein>
    <submittedName>
        <fullName evidence="1">Uncharacterized protein</fullName>
    </submittedName>
</protein>
<proteinExistence type="predicted"/>